<organism evidence="1">
    <name type="scientific">Escherichia coli</name>
    <dbReference type="NCBI Taxonomy" id="562"/>
    <lineage>
        <taxon>Bacteria</taxon>
        <taxon>Pseudomonadati</taxon>
        <taxon>Pseudomonadota</taxon>
        <taxon>Gammaproteobacteria</taxon>
        <taxon>Enterobacterales</taxon>
        <taxon>Enterobacteriaceae</taxon>
        <taxon>Escherichia</taxon>
    </lineage>
</organism>
<evidence type="ECO:0000313" key="1">
    <source>
        <dbReference type="EMBL" id="HAH7771188.1"/>
    </source>
</evidence>
<reference evidence="1" key="2">
    <citation type="submission" date="2020-01" db="EMBL/GenBank/DDBJ databases">
        <authorList>
            <consortium name="NCBI Pathogen Detection Project"/>
        </authorList>
    </citation>
    <scope>NUCLEOTIDE SEQUENCE</scope>
    <source>
        <strain evidence="1">C0382</strain>
    </source>
</reference>
<protein>
    <submittedName>
        <fullName evidence="1">Uncharacterized protein</fullName>
    </submittedName>
</protein>
<dbReference type="EMBL" id="DABCJL010000015">
    <property type="protein sequence ID" value="HAH7771188.1"/>
    <property type="molecule type" value="Genomic_DNA"/>
</dbReference>
<dbReference type="Proteomes" id="UP000843571">
    <property type="component" value="Unassembled WGS sequence"/>
</dbReference>
<gene>
    <name evidence="1" type="ORF">HIE29_004714</name>
</gene>
<reference evidence="1" key="1">
    <citation type="journal article" date="2018" name="Genome Biol.">
        <title>SKESA: strategic k-mer extension for scrupulous assemblies.</title>
        <authorList>
            <person name="Souvorov A."/>
            <person name="Agarwala R."/>
            <person name="Lipman D.J."/>
        </authorList>
    </citation>
    <scope>NUCLEOTIDE SEQUENCE [LARGE SCALE GENOMIC DNA]</scope>
    <source>
        <strain evidence="1">C0382</strain>
    </source>
</reference>
<comment type="caution">
    <text evidence="1">The sequence shown here is derived from an EMBL/GenBank/DDBJ whole genome shotgun (WGS) entry which is preliminary data.</text>
</comment>
<accession>A0A2A3V5F3</accession>
<dbReference type="AlphaFoldDB" id="A0A2A3V5F3"/>
<proteinExistence type="predicted"/>
<sequence length="199" mass="23096">MMCSLVRKEHIMSWLKELSFVDTTGAKKNHSFWKVSDPSDFLVGANAAFELLNFYQRYPEMKHSPLLYRITNDMNRSGLLSSESAKGFFSKITPHISFDAANEIDYLSTKPQEQLSVPPEKKERRIASIENISKELRTTTLRLLNFLTLLNWIDDQTLIPSTDALDNRVLRLNKKSQFGFVFTKKGEDLIKRKYRLLND</sequence>
<name>A0A2A3V5F3_ECOLX</name>